<dbReference type="GO" id="GO:0005737">
    <property type="term" value="C:cytoplasm"/>
    <property type="evidence" value="ECO:0007669"/>
    <property type="project" value="InterPro"/>
</dbReference>
<protein>
    <recommendedName>
        <fullName evidence="2">protein-glutamate methylesterase</fullName>
        <ecNumber evidence="2">3.1.1.61</ecNumber>
    </recommendedName>
</protein>
<dbReference type="GO" id="GO:0000156">
    <property type="term" value="F:phosphorelay response regulator activity"/>
    <property type="evidence" value="ECO:0007669"/>
    <property type="project" value="InterPro"/>
</dbReference>
<feature type="active site" evidence="4">
    <location>
        <position position="131"/>
    </location>
</feature>
<dbReference type="PROSITE" id="PS50122">
    <property type="entry name" value="CHEB"/>
    <property type="match status" value="1"/>
</dbReference>
<reference evidence="6" key="1">
    <citation type="submission" date="2020-09" db="EMBL/GenBank/DDBJ databases">
        <authorList>
            <person name="Kim M.K."/>
        </authorList>
    </citation>
    <scope>NUCLEOTIDE SEQUENCE</scope>
    <source>
        <strain evidence="6">BT702</strain>
    </source>
</reference>
<dbReference type="CDD" id="cd16433">
    <property type="entry name" value="CheB"/>
    <property type="match status" value="1"/>
</dbReference>
<proteinExistence type="predicted"/>
<dbReference type="RefSeq" id="WP_190885893.1">
    <property type="nucleotide sequence ID" value="NZ_JACWZY010000003.1"/>
</dbReference>
<comment type="catalytic activity">
    <reaction evidence="3">
        <text>[protein]-L-glutamate 5-O-methyl ester + H2O = L-glutamyl-[protein] + methanol + H(+)</text>
        <dbReference type="Rhea" id="RHEA:23236"/>
        <dbReference type="Rhea" id="RHEA-COMP:10208"/>
        <dbReference type="Rhea" id="RHEA-COMP:10311"/>
        <dbReference type="ChEBI" id="CHEBI:15377"/>
        <dbReference type="ChEBI" id="CHEBI:15378"/>
        <dbReference type="ChEBI" id="CHEBI:17790"/>
        <dbReference type="ChEBI" id="CHEBI:29973"/>
        <dbReference type="ChEBI" id="CHEBI:82795"/>
        <dbReference type="EC" id="3.1.1.61"/>
    </reaction>
</comment>
<organism evidence="6 7">
    <name type="scientific">Spirosoma profusum</name>
    <dbReference type="NCBI Taxonomy" id="2771354"/>
    <lineage>
        <taxon>Bacteria</taxon>
        <taxon>Pseudomonadati</taxon>
        <taxon>Bacteroidota</taxon>
        <taxon>Cytophagia</taxon>
        <taxon>Cytophagales</taxon>
        <taxon>Cytophagaceae</taxon>
        <taxon>Spirosoma</taxon>
    </lineage>
</organism>
<evidence type="ECO:0000256" key="4">
    <source>
        <dbReference type="PROSITE-ProRule" id="PRU00050"/>
    </source>
</evidence>
<dbReference type="EC" id="3.1.1.61" evidence="2"/>
<feature type="domain" description="CheB-type methylesterase" evidence="5">
    <location>
        <begin position="1"/>
        <end position="189"/>
    </location>
</feature>
<evidence type="ECO:0000256" key="2">
    <source>
        <dbReference type="ARBA" id="ARBA00039140"/>
    </source>
</evidence>
<dbReference type="InterPro" id="IPR035909">
    <property type="entry name" value="CheB_C"/>
</dbReference>
<accession>A0A927ARN7</accession>
<dbReference type="GO" id="GO:0006935">
    <property type="term" value="P:chemotaxis"/>
    <property type="evidence" value="ECO:0007669"/>
    <property type="project" value="UniProtKB-UniRule"/>
</dbReference>
<dbReference type="Proteomes" id="UP000598820">
    <property type="component" value="Unassembled WGS sequence"/>
</dbReference>
<evidence type="ECO:0000256" key="1">
    <source>
        <dbReference type="ARBA" id="ARBA00022801"/>
    </source>
</evidence>
<evidence type="ECO:0000313" key="7">
    <source>
        <dbReference type="Proteomes" id="UP000598820"/>
    </source>
</evidence>
<evidence type="ECO:0000259" key="5">
    <source>
        <dbReference type="PROSITE" id="PS50122"/>
    </source>
</evidence>
<keyword evidence="7" id="KW-1185">Reference proteome</keyword>
<dbReference type="GO" id="GO:0008984">
    <property type="term" value="F:protein-glutamate methylesterase activity"/>
    <property type="evidence" value="ECO:0007669"/>
    <property type="project" value="UniProtKB-EC"/>
</dbReference>
<dbReference type="PANTHER" id="PTHR42872">
    <property type="entry name" value="PROTEIN-GLUTAMATE METHYLESTERASE/PROTEIN-GLUTAMINE GLUTAMINASE"/>
    <property type="match status" value="1"/>
</dbReference>
<dbReference type="EMBL" id="JACWZY010000003">
    <property type="protein sequence ID" value="MBD2700035.1"/>
    <property type="molecule type" value="Genomic_DNA"/>
</dbReference>
<feature type="active site" evidence="4">
    <location>
        <position position="12"/>
    </location>
</feature>
<dbReference type="InterPro" id="IPR011247">
    <property type="entry name" value="Chemotax_prot-Glu_Me-esterase"/>
</dbReference>
<dbReference type="InterPro" id="IPR000673">
    <property type="entry name" value="Sig_transdc_resp-reg_Me-estase"/>
</dbReference>
<comment type="caution">
    <text evidence="6">The sequence shown here is derived from an EMBL/GenBank/DDBJ whole genome shotgun (WGS) entry which is preliminary data.</text>
</comment>
<dbReference type="PIRSF" id="PIRSF036461">
    <property type="entry name" value="Chmtx_methlestr"/>
    <property type="match status" value="1"/>
</dbReference>
<feature type="active site" evidence="4">
    <location>
        <position position="39"/>
    </location>
</feature>
<evidence type="ECO:0000256" key="3">
    <source>
        <dbReference type="ARBA" id="ARBA00048267"/>
    </source>
</evidence>
<dbReference type="AlphaFoldDB" id="A0A927ARN7"/>
<name>A0A927ARN7_9BACT</name>
<dbReference type="PANTHER" id="PTHR42872:SF6">
    <property type="entry name" value="PROTEIN-GLUTAMATE METHYLESTERASE_PROTEIN-GLUTAMINE GLUTAMINASE"/>
    <property type="match status" value="1"/>
</dbReference>
<keyword evidence="4" id="KW-0145">Chemotaxis</keyword>
<gene>
    <name evidence="6" type="ORF">IC229_05270</name>
</gene>
<sequence length="342" mass="37409">MAKRNIIVIGASAGGVYVLKDLVAALPADFGAAIFVVLHVSPHSPSYLPEILAHAGKLTVSHPIDGELVRPGHIYVAPPDHHMLVEYDQVVVKKGPKENRFRPSIDALFRSAAYTYGPRVIGIVLTGLLDDGTSGMWSVKRLGGLTIVQEPDEAMYSSMPDSVLNNVEVDYRVSVAQMATLLTELIQETVADKSDLLPEEQELMEAEVNIAAQDSAFEQGIIDLGELTPLTCPECSGALVSIKEGKLIRYRCHTGHAFTANTLLAETTKVVEESFWKAIRSLEETVILLEQSGKQFAEGGNMEAAEQFLSKAQETRKRAQLAHDFAFRQEQLSKESVLLPDK</sequence>
<evidence type="ECO:0000313" key="6">
    <source>
        <dbReference type="EMBL" id="MBD2700035.1"/>
    </source>
</evidence>
<dbReference type="Gene3D" id="3.40.50.180">
    <property type="entry name" value="Methylesterase CheB, C-terminal domain"/>
    <property type="match status" value="1"/>
</dbReference>
<dbReference type="SUPFAM" id="SSF52738">
    <property type="entry name" value="Methylesterase CheB, C-terminal domain"/>
    <property type="match status" value="1"/>
</dbReference>
<dbReference type="Pfam" id="PF01339">
    <property type="entry name" value="CheB_methylest"/>
    <property type="match status" value="1"/>
</dbReference>
<keyword evidence="1 4" id="KW-0378">Hydrolase</keyword>